<dbReference type="InterPro" id="IPR006140">
    <property type="entry name" value="D-isomer_DH_NAD-bd"/>
</dbReference>
<keyword evidence="7" id="KW-1185">Reference proteome</keyword>
<evidence type="ECO:0000313" key="7">
    <source>
        <dbReference type="Proteomes" id="UP000317648"/>
    </source>
</evidence>
<dbReference type="PROSITE" id="PS00065">
    <property type="entry name" value="D_2_HYDROXYACID_DH_1"/>
    <property type="match status" value="1"/>
</dbReference>
<sequence length="316" mass="33712">MQNSLPLVIADGPLAPAILELLDGRVELLPWELTATGSERPIDGIYSYGHLTVDGPVLDRLPGVKVVSNYGVGVDHIHLADAAARGVPVGNTPGVLDGATADMGFTLLLAGARRLAEGDRYSRSDGFTHYDPGYMLGQEAHGAVIGIFGMGRIGQQVARRALAFDMQVVYHNRRRREDLEASLPARYLSKEELLATADYVMLCTPLTAETTGYIGAAELALMKPTALLVNIARGAVVDTDALTNALAERQIFGAALDVTDPEPLPRGHRLLELDNVTIAPHLGSATVQTRQRMAEMSVANLLAGLSGQPLPHQVQS</sequence>
<organism evidence="6 7">
    <name type="scientific">Lignipirellula cremea</name>
    <dbReference type="NCBI Taxonomy" id="2528010"/>
    <lineage>
        <taxon>Bacteria</taxon>
        <taxon>Pseudomonadati</taxon>
        <taxon>Planctomycetota</taxon>
        <taxon>Planctomycetia</taxon>
        <taxon>Pirellulales</taxon>
        <taxon>Pirellulaceae</taxon>
        <taxon>Lignipirellula</taxon>
    </lineage>
</organism>
<proteinExistence type="inferred from homology"/>
<dbReference type="FunFam" id="3.40.50.720:FF:000462">
    <property type="entry name" value="Glyoxylate reductase (NADP+)"/>
    <property type="match status" value="1"/>
</dbReference>
<dbReference type="Gene3D" id="3.40.50.720">
    <property type="entry name" value="NAD(P)-binding Rossmann-like Domain"/>
    <property type="match status" value="2"/>
</dbReference>
<dbReference type="SUPFAM" id="SSF51735">
    <property type="entry name" value="NAD(P)-binding Rossmann-fold domains"/>
    <property type="match status" value="1"/>
</dbReference>
<dbReference type="InterPro" id="IPR029752">
    <property type="entry name" value="D-isomer_DH_CS1"/>
</dbReference>
<dbReference type="Pfam" id="PF02826">
    <property type="entry name" value="2-Hacid_dh_C"/>
    <property type="match status" value="1"/>
</dbReference>
<dbReference type="Pfam" id="PF00389">
    <property type="entry name" value="2-Hacid_dh"/>
    <property type="match status" value="1"/>
</dbReference>
<dbReference type="InterPro" id="IPR029753">
    <property type="entry name" value="D-isomer_DH_CS"/>
</dbReference>
<dbReference type="InterPro" id="IPR006139">
    <property type="entry name" value="D-isomer_2_OHA_DH_cat_dom"/>
</dbReference>
<dbReference type="PANTHER" id="PTHR10996">
    <property type="entry name" value="2-HYDROXYACID DEHYDROGENASE-RELATED"/>
    <property type="match status" value="1"/>
</dbReference>
<protein>
    <submittedName>
        <fullName evidence="6">Glyoxylate/hydroxypyruvate reductase B</fullName>
        <ecNumber evidence="6">1.1.1.79</ecNumber>
    </submittedName>
</protein>
<dbReference type="AlphaFoldDB" id="A0A518DU38"/>
<dbReference type="EC" id="1.1.1.79" evidence="6"/>
<dbReference type="GO" id="GO:0005829">
    <property type="term" value="C:cytosol"/>
    <property type="evidence" value="ECO:0007669"/>
    <property type="project" value="TreeGrafter"/>
</dbReference>
<accession>A0A518DU38</accession>
<dbReference type="InterPro" id="IPR036291">
    <property type="entry name" value="NAD(P)-bd_dom_sf"/>
</dbReference>
<evidence type="ECO:0000259" key="4">
    <source>
        <dbReference type="Pfam" id="PF00389"/>
    </source>
</evidence>
<evidence type="ECO:0000256" key="3">
    <source>
        <dbReference type="RuleBase" id="RU003719"/>
    </source>
</evidence>
<evidence type="ECO:0000259" key="5">
    <source>
        <dbReference type="Pfam" id="PF02826"/>
    </source>
</evidence>
<comment type="similarity">
    <text evidence="1 3">Belongs to the D-isomer specific 2-hydroxyacid dehydrogenase family.</text>
</comment>
<dbReference type="InterPro" id="IPR050223">
    <property type="entry name" value="D-isomer_2-hydroxyacid_DH"/>
</dbReference>
<dbReference type="RefSeq" id="WP_145054093.1">
    <property type="nucleotide sequence ID" value="NZ_CP036433.1"/>
</dbReference>
<evidence type="ECO:0000256" key="1">
    <source>
        <dbReference type="ARBA" id="ARBA00005854"/>
    </source>
</evidence>
<name>A0A518DU38_9BACT</name>
<dbReference type="EMBL" id="CP036433">
    <property type="protein sequence ID" value="QDU95338.1"/>
    <property type="molecule type" value="Genomic_DNA"/>
</dbReference>
<gene>
    <name evidence="6" type="primary">ghrB_1</name>
    <name evidence="6" type="ORF">Pla8534_31530</name>
</gene>
<dbReference type="CDD" id="cd05301">
    <property type="entry name" value="GDH"/>
    <property type="match status" value="1"/>
</dbReference>
<feature type="domain" description="D-isomer specific 2-hydroxyacid dehydrogenase NAD-binding" evidence="5">
    <location>
        <begin position="106"/>
        <end position="283"/>
    </location>
</feature>
<dbReference type="SUPFAM" id="SSF52283">
    <property type="entry name" value="Formate/glycerate dehydrogenase catalytic domain-like"/>
    <property type="match status" value="1"/>
</dbReference>
<dbReference type="GO" id="GO:0030267">
    <property type="term" value="F:glyoxylate reductase (NADPH) activity"/>
    <property type="evidence" value="ECO:0007669"/>
    <property type="project" value="UniProtKB-EC"/>
</dbReference>
<dbReference type="OrthoDB" id="277029at2"/>
<dbReference type="GO" id="GO:0016618">
    <property type="term" value="F:hydroxypyruvate reductase [NAD(P)H] activity"/>
    <property type="evidence" value="ECO:0007669"/>
    <property type="project" value="TreeGrafter"/>
</dbReference>
<feature type="domain" description="D-isomer specific 2-hydroxyacid dehydrogenase catalytic" evidence="4">
    <location>
        <begin position="42"/>
        <end position="314"/>
    </location>
</feature>
<keyword evidence="2 3" id="KW-0560">Oxidoreductase</keyword>
<dbReference type="GO" id="GO:0051287">
    <property type="term" value="F:NAD binding"/>
    <property type="evidence" value="ECO:0007669"/>
    <property type="project" value="InterPro"/>
</dbReference>
<keyword evidence="6" id="KW-0670">Pyruvate</keyword>
<evidence type="ECO:0000313" key="6">
    <source>
        <dbReference type="EMBL" id="QDU95338.1"/>
    </source>
</evidence>
<evidence type="ECO:0000256" key="2">
    <source>
        <dbReference type="ARBA" id="ARBA00023002"/>
    </source>
</evidence>
<dbReference type="Proteomes" id="UP000317648">
    <property type="component" value="Chromosome"/>
</dbReference>
<dbReference type="KEGG" id="lcre:Pla8534_31530"/>
<dbReference type="PANTHER" id="PTHR10996:SF257">
    <property type="entry name" value="GLYOXYLATE REDUCTASE 1"/>
    <property type="match status" value="1"/>
</dbReference>
<reference evidence="6 7" key="1">
    <citation type="submission" date="2019-02" db="EMBL/GenBank/DDBJ databases">
        <title>Deep-cultivation of Planctomycetes and their phenomic and genomic characterization uncovers novel biology.</title>
        <authorList>
            <person name="Wiegand S."/>
            <person name="Jogler M."/>
            <person name="Boedeker C."/>
            <person name="Pinto D."/>
            <person name="Vollmers J."/>
            <person name="Rivas-Marin E."/>
            <person name="Kohn T."/>
            <person name="Peeters S.H."/>
            <person name="Heuer A."/>
            <person name="Rast P."/>
            <person name="Oberbeckmann S."/>
            <person name="Bunk B."/>
            <person name="Jeske O."/>
            <person name="Meyerdierks A."/>
            <person name="Storesund J.E."/>
            <person name="Kallscheuer N."/>
            <person name="Luecker S."/>
            <person name="Lage O.M."/>
            <person name="Pohl T."/>
            <person name="Merkel B.J."/>
            <person name="Hornburger P."/>
            <person name="Mueller R.-W."/>
            <person name="Bruemmer F."/>
            <person name="Labrenz M."/>
            <person name="Spormann A.M."/>
            <person name="Op den Camp H."/>
            <person name="Overmann J."/>
            <person name="Amann R."/>
            <person name="Jetten M.S.M."/>
            <person name="Mascher T."/>
            <person name="Medema M.H."/>
            <person name="Devos D.P."/>
            <person name="Kaster A.-K."/>
            <person name="Ovreas L."/>
            <person name="Rohde M."/>
            <person name="Galperin M.Y."/>
            <person name="Jogler C."/>
        </authorList>
    </citation>
    <scope>NUCLEOTIDE SEQUENCE [LARGE SCALE GENOMIC DNA]</scope>
    <source>
        <strain evidence="6 7">Pla85_3_4</strain>
    </source>
</reference>
<dbReference type="PROSITE" id="PS00671">
    <property type="entry name" value="D_2_HYDROXYACID_DH_3"/>
    <property type="match status" value="1"/>
</dbReference>